<name>A0A9D1L9Q0_9FIRM</name>
<evidence type="ECO:0000313" key="3">
    <source>
        <dbReference type="EMBL" id="HIU28447.1"/>
    </source>
</evidence>
<reference evidence="3" key="2">
    <citation type="journal article" date="2021" name="PeerJ">
        <title>Extensive microbial diversity within the chicken gut microbiome revealed by metagenomics and culture.</title>
        <authorList>
            <person name="Gilroy R."/>
            <person name="Ravi A."/>
            <person name="Getino M."/>
            <person name="Pursley I."/>
            <person name="Horton D.L."/>
            <person name="Alikhan N.F."/>
            <person name="Baker D."/>
            <person name="Gharbi K."/>
            <person name="Hall N."/>
            <person name="Watson M."/>
            <person name="Adriaenssens E.M."/>
            <person name="Foster-Nyarko E."/>
            <person name="Jarju S."/>
            <person name="Secka A."/>
            <person name="Antonio M."/>
            <person name="Oren A."/>
            <person name="Chaudhuri R.R."/>
            <person name="La Ragione R."/>
            <person name="Hildebrand F."/>
            <person name="Pallen M.J."/>
        </authorList>
    </citation>
    <scope>NUCLEOTIDE SEQUENCE</scope>
    <source>
        <strain evidence="3">11300</strain>
    </source>
</reference>
<dbReference type="AlphaFoldDB" id="A0A9D1L9Q0"/>
<sequence>MKKLLSFALILILCVSLAACGNNEQQDPEDAPAVNSINVSISIIDSDGDDVDVEGFTPVENAPFSVEEGTNVLDATQIYCVSNDIDIEIGGSGDYVTSLMGVSEKDMADTTGWIFKVNGESGSLGADEEILEEGDEISWEFVDFSTYSW</sequence>
<dbReference type="EMBL" id="DVMO01000135">
    <property type="protein sequence ID" value="HIU28447.1"/>
    <property type="molecule type" value="Genomic_DNA"/>
</dbReference>
<reference evidence="3" key="1">
    <citation type="submission" date="2020-10" db="EMBL/GenBank/DDBJ databases">
        <authorList>
            <person name="Gilroy R."/>
        </authorList>
    </citation>
    <scope>NUCLEOTIDE SEQUENCE</scope>
    <source>
        <strain evidence="3">11300</strain>
    </source>
</reference>
<dbReference type="PROSITE" id="PS51257">
    <property type="entry name" value="PROKAR_LIPOPROTEIN"/>
    <property type="match status" value="1"/>
</dbReference>
<comment type="caution">
    <text evidence="3">The sequence shown here is derived from an EMBL/GenBank/DDBJ whole genome shotgun (WGS) entry which is preliminary data.</text>
</comment>
<dbReference type="Proteomes" id="UP000824091">
    <property type="component" value="Unassembled WGS sequence"/>
</dbReference>
<proteinExistence type="predicted"/>
<protein>
    <submittedName>
        <fullName evidence="3">DUF4430 domain-containing protein</fullName>
    </submittedName>
</protein>
<organism evidence="3 4">
    <name type="scientific">Candidatus Fimisoma avicola</name>
    <dbReference type="NCBI Taxonomy" id="2840826"/>
    <lineage>
        <taxon>Bacteria</taxon>
        <taxon>Bacillati</taxon>
        <taxon>Bacillota</taxon>
        <taxon>Clostridia</taxon>
        <taxon>Eubacteriales</taxon>
        <taxon>Candidatus Fimisoma</taxon>
    </lineage>
</organism>
<feature type="chain" id="PRO_5039286177" evidence="1">
    <location>
        <begin position="19"/>
        <end position="149"/>
    </location>
</feature>
<feature type="signal peptide" evidence="1">
    <location>
        <begin position="1"/>
        <end position="18"/>
    </location>
</feature>
<dbReference type="Gene3D" id="2.170.130.30">
    <property type="match status" value="1"/>
</dbReference>
<keyword evidence="1" id="KW-0732">Signal</keyword>
<evidence type="ECO:0000313" key="4">
    <source>
        <dbReference type="Proteomes" id="UP000824091"/>
    </source>
</evidence>
<dbReference type="InterPro" id="IPR027954">
    <property type="entry name" value="Transcobalamin-like_C"/>
</dbReference>
<feature type="domain" description="Transcobalamin-like C-terminal" evidence="2">
    <location>
        <begin position="87"/>
        <end position="141"/>
    </location>
</feature>
<evidence type="ECO:0000259" key="2">
    <source>
        <dbReference type="Pfam" id="PF14478"/>
    </source>
</evidence>
<evidence type="ECO:0000256" key="1">
    <source>
        <dbReference type="SAM" id="SignalP"/>
    </source>
</evidence>
<accession>A0A9D1L9Q0</accession>
<dbReference type="Pfam" id="PF14478">
    <property type="entry name" value="DUF4430"/>
    <property type="match status" value="1"/>
</dbReference>
<gene>
    <name evidence="3" type="ORF">IAD16_08720</name>
</gene>